<feature type="domain" description="HTH LytTR-type" evidence="1">
    <location>
        <begin position="129"/>
        <end position="227"/>
    </location>
</feature>
<name>A0ABW9ZX99_9BACT</name>
<evidence type="ECO:0000313" key="3">
    <source>
        <dbReference type="Proteomes" id="UP000753802"/>
    </source>
</evidence>
<gene>
    <name evidence="2" type="ORF">GWC95_17795</name>
</gene>
<dbReference type="Gene3D" id="2.40.50.1020">
    <property type="entry name" value="LytTr DNA-binding domain"/>
    <property type="match status" value="1"/>
</dbReference>
<dbReference type="RefSeq" id="WP_161820052.1">
    <property type="nucleotide sequence ID" value="NZ_JAACJS010000015.1"/>
</dbReference>
<accession>A0ABW9ZX99</accession>
<comment type="caution">
    <text evidence="2">The sequence shown here is derived from an EMBL/GenBank/DDBJ whole genome shotgun (WGS) entry which is preliminary data.</text>
</comment>
<dbReference type="PROSITE" id="PS50930">
    <property type="entry name" value="HTH_LYTTR"/>
    <property type="match status" value="1"/>
</dbReference>
<dbReference type="Pfam" id="PF04397">
    <property type="entry name" value="LytTR"/>
    <property type="match status" value="1"/>
</dbReference>
<dbReference type="EMBL" id="JAACJS010000015">
    <property type="protein sequence ID" value="NCI51783.1"/>
    <property type="molecule type" value="Genomic_DNA"/>
</dbReference>
<dbReference type="InterPro" id="IPR046947">
    <property type="entry name" value="LytR-like"/>
</dbReference>
<dbReference type="SMART" id="SM00850">
    <property type="entry name" value="LytTR"/>
    <property type="match status" value="1"/>
</dbReference>
<evidence type="ECO:0000259" key="1">
    <source>
        <dbReference type="PROSITE" id="PS50930"/>
    </source>
</evidence>
<dbReference type="PANTHER" id="PTHR37299">
    <property type="entry name" value="TRANSCRIPTIONAL REGULATOR-RELATED"/>
    <property type="match status" value="1"/>
</dbReference>
<evidence type="ECO:0000313" key="2">
    <source>
        <dbReference type="EMBL" id="NCI51783.1"/>
    </source>
</evidence>
<organism evidence="2 3">
    <name type="scientific">Sediminibacterium roseum</name>
    <dbReference type="NCBI Taxonomy" id="1978412"/>
    <lineage>
        <taxon>Bacteria</taxon>
        <taxon>Pseudomonadati</taxon>
        <taxon>Bacteroidota</taxon>
        <taxon>Chitinophagia</taxon>
        <taxon>Chitinophagales</taxon>
        <taxon>Chitinophagaceae</taxon>
        <taxon>Sediminibacterium</taxon>
    </lineage>
</organism>
<dbReference type="InterPro" id="IPR007492">
    <property type="entry name" value="LytTR_DNA-bd_dom"/>
</dbReference>
<dbReference type="PANTHER" id="PTHR37299:SF1">
    <property type="entry name" value="STAGE 0 SPORULATION PROTEIN A HOMOLOG"/>
    <property type="match status" value="1"/>
</dbReference>
<protein>
    <submittedName>
        <fullName evidence="2">Response regulator transcription factor</fullName>
    </submittedName>
</protein>
<dbReference type="Proteomes" id="UP000753802">
    <property type="component" value="Unassembled WGS sequence"/>
</dbReference>
<reference evidence="2 3" key="1">
    <citation type="submission" date="2020-01" db="EMBL/GenBank/DDBJ databases">
        <title>Genome analysis.</title>
        <authorList>
            <person name="Wu S."/>
            <person name="Wang G."/>
        </authorList>
    </citation>
    <scope>NUCLEOTIDE SEQUENCE [LARGE SCALE GENOMIC DNA]</scope>
    <source>
        <strain evidence="2 3">SYL130</strain>
    </source>
</reference>
<sequence>MRKIIIISDDDRYRPLLHEYLKTGPGIFIAGMFATAEEAQPTLDEIKCDVLFASLPVLLLPAIERKEIPVLVCLGEEKDMVSPETGRNIFAWLHLPFSYERVLSLLQNIELYMIQLSTRTEEKRGYVFIKSEYKLIRINLSDILYLSGLRDYTQVFLKGKLSPLTTLQNLKDFETKLPDHNFIRVHRSYIISLSQVDSISRSEIVIGTHVIPIGNAYRQMLDEIINAANQ</sequence>
<keyword evidence="3" id="KW-1185">Reference proteome</keyword>
<proteinExistence type="predicted"/>